<reference evidence="1" key="1">
    <citation type="submission" date="2016-08" db="EMBL/GenBank/DDBJ databases">
        <authorList>
            <person name="Ngugi D.K."/>
            <person name="Miyake S."/>
            <person name="Stingl U."/>
        </authorList>
    </citation>
    <scope>NUCLEOTIDE SEQUENCE</scope>
    <source>
        <strain evidence="1">SCG-B11WGA-EpuloA1</strain>
    </source>
</reference>
<protein>
    <submittedName>
        <fullName evidence="1">Haloacid dehalogenase</fullName>
    </submittedName>
</protein>
<evidence type="ECO:0000313" key="1">
    <source>
        <dbReference type="EMBL" id="ONI42762.1"/>
    </source>
</evidence>
<dbReference type="Proteomes" id="UP000188605">
    <property type="component" value="Unassembled WGS sequence"/>
</dbReference>
<name>A0ACC8XGP9_9FIRM</name>
<sequence length="244" mass="28514">MIAAFFDIDGTIYRESLIKEVFKKMVKYEIITEETWQHEVRPLYLKWDARQGDYDTYLLKMVEVYTETVKSISPTHIKYIAKKIIEQRGDRVYTFSRDRISWHKKQGHKVIAISGSPIELVKEMSDKYEMDDYKGAVYLSNGNTYTGEVIPMWDSKSKSKAIAEMVDKYDINLSNSYAYGDTTGDFSMLQQVGNPYAVNPTRELLNKVTMDDEMRNKITVIIQRKDVIYKLSTDELHYTENSQN</sequence>
<accession>A0ACC8XGP9</accession>
<dbReference type="EMBL" id="LJDB01000007">
    <property type="protein sequence ID" value="ONI42762.1"/>
    <property type="molecule type" value="Genomic_DNA"/>
</dbReference>
<gene>
    <name evidence="1" type="ORF">AN396_13260</name>
</gene>
<evidence type="ECO:0000313" key="2">
    <source>
        <dbReference type="Proteomes" id="UP000188605"/>
    </source>
</evidence>
<organism evidence="1 2">
    <name type="scientific">Candidatus Epulonipiscium fishelsonii</name>
    <dbReference type="NCBI Taxonomy" id="77094"/>
    <lineage>
        <taxon>Bacteria</taxon>
        <taxon>Bacillati</taxon>
        <taxon>Bacillota</taxon>
        <taxon>Clostridia</taxon>
        <taxon>Lachnospirales</taxon>
        <taxon>Lachnospiraceae</taxon>
        <taxon>Candidatus Epulonipiscium</taxon>
    </lineage>
</organism>
<keyword evidence="2" id="KW-1185">Reference proteome</keyword>
<comment type="caution">
    <text evidence="1">The sequence shown here is derived from an EMBL/GenBank/DDBJ whole genome shotgun (WGS) entry which is preliminary data.</text>
</comment>
<proteinExistence type="predicted"/>